<evidence type="ECO:0000313" key="1">
    <source>
        <dbReference type="EMBL" id="HIZ84916.1"/>
    </source>
</evidence>
<reference evidence="1" key="2">
    <citation type="submission" date="2021-04" db="EMBL/GenBank/DDBJ databases">
        <authorList>
            <person name="Gilroy R."/>
        </authorList>
    </citation>
    <scope>NUCLEOTIDE SEQUENCE</scope>
    <source>
        <strain evidence="1">Gambia16-554</strain>
    </source>
</reference>
<gene>
    <name evidence="1" type="ORF">IAC04_00260</name>
</gene>
<comment type="caution">
    <text evidence="1">The sequence shown here is derived from an EMBL/GenBank/DDBJ whole genome shotgun (WGS) entry which is preliminary data.</text>
</comment>
<dbReference type="InterPro" id="IPR025631">
    <property type="entry name" value="Porin_10"/>
</dbReference>
<sequence>MKRKRFRDILCACVIMVMLPCSAYIVRGMSGPYAARTLCPAPDTLADSLSIPDSLPIRDSILPDSTLSDSLFADSVAVADTLPLMDTVSAPDTSASDSVIVYTKRQLKQMAKDSARMRKDAYLDSLASIKQAYKDSVHHVRDSVKSVRDSIRLSKPRVLETGFLPDSLYYLRMLSWNTGPYVNDYKHADIDTTFNDWYTEYPFYKEDIDAVYLGTVGSATQNVNFFKRRKFDIFKAYAPYLTYSHTPEDLPFFNTKAPYTELAYWGTLFAFKDKEETNVRFMHTQNITPEWNVAVLFQGWKAAGMLENEETANNSLEFSTNYLGRNYVMNAGFIHHNVDRQENGGIQDSFMVRDTVVDAKTIAVNLQNAHNKLSRNTFFIDHSYNISLESKSARLRRAMEEDSLLAVKVDSLYQLRMKAYEAAVDAAVQAALTPPVDSSSMAVDSMALSVPDSISAIPADTLLPAEPAMDSLSAVDSVTADSLSVPVVDSLQLRMDSIAKAVADSLLRLSVKDTLLPPTQDEIYEWLADSLLFGNKGLGPMLTVGHIGEVSRYYRYYTDNITDEVGRSFYNNAFYINPTASADSSRMFTVDNKLFFKIQPWARDAVVSEISGGVGYQYNSIYAFRPDMFLSGNSNIHQHNLYVYAGAGGQYKKYLNWGANARYSFLGYYMNDFEVDAHVDFSFYPFADKTEPITLSGRFNTSLQEPDWFSQHYYSNHYVWDNDFGKTSTTTVEASLSVPKWKLEAEFRYGLVNNYLYHDTLGIARQNTGLINVISASLRKDFKVWWFHLDNEVLFQYSSNKSVLPLPMLTFHIRYYLEIEAVKRVLTLQLGTDARLNTLYYAPAYNPALGVFQLQTHEQLGNNPYFDVFLNMQWKRVNVFLKVVNVGQYWPDGGMMFSAYHYIKPRLGFKVGIHWPFYIE</sequence>
<accession>A0A9D2GNU6</accession>
<name>A0A9D2GNU6_9BACT</name>
<proteinExistence type="predicted"/>
<protein>
    <submittedName>
        <fullName evidence="1">Porin</fullName>
    </submittedName>
</protein>
<organism evidence="1 2">
    <name type="scientific">Candidatus Coprenecus stercoravium</name>
    <dbReference type="NCBI Taxonomy" id="2840735"/>
    <lineage>
        <taxon>Bacteria</taxon>
        <taxon>Pseudomonadati</taxon>
        <taxon>Bacteroidota</taxon>
        <taxon>Bacteroidia</taxon>
        <taxon>Bacteroidales</taxon>
        <taxon>Rikenellaceae</taxon>
        <taxon>Rikenellaceae incertae sedis</taxon>
        <taxon>Candidatus Coprenecus</taxon>
    </lineage>
</organism>
<dbReference type="AlphaFoldDB" id="A0A9D2GNU6"/>
<dbReference type="Proteomes" id="UP000824115">
    <property type="component" value="Unassembled WGS sequence"/>
</dbReference>
<dbReference type="EMBL" id="DXAW01000009">
    <property type="protein sequence ID" value="HIZ84916.1"/>
    <property type="molecule type" value="Genomic_DNA"/>
</dbReference>
<dbReference type="Pfam" id="PF14121">
    <property type="entry name" value="Porin_10"/>
    <property type="match status" value="1"/>
</dbReference>
<reference evidence="1" key="1">
    <citation type="journal article" date="2021" name="PeerJ">
        <title>Extensive microbial diversity within the chicken gut microbiome revealed by metagenomics and culture.</title>
        <authorList>
            <person name="Gilroy R."/>
            <person name="Ravi A."/>
            <person name="Getino M."/>
            <person name="Pursley I."/>
            <person name="Horton D.L."/>
            <person name="Alikhan N.F."/>
            <person name="Baker D."/>
            <person name="Gharbi K."/>
            <person name="Hall N."/>
            <person name="Watson M."/>
            <person name="Adriaenssens E.M."/>
            <person name="Foster-Nyarko E."/>
            <person name="Jarju S."/>
            <person name="Secka A."/>
            <person name="Antonio M."/>
            <person name="Oren A."/>
            <person name="Chaudhuri R.R."/>
            <person name="La Ragione R."/>
            <person name="Hildebrand F."/>
            <person name="Pallen M.J."/>
        </authorList>
    </citation>
    <scope>NUCLEOTIDE SEQUENCE</scope>
    <source>
        <strain evidence="1">Gambia16-554</strain>
    </source>
</reference>
<evidence type="ECO:0000313" key="2">
    <source>
        <dbReference type="Proteomes" id="UP000824115"/>
    </source>
</evidence>